<evidence type="ECO:0000313" key="2">
    <source>
        <dbReference type="Proteomes" id="UP001060215"/>
    </source>
</evidence>
<dbReference type="EMBL" id="CM045764">
    <property type="protein sequence ID" value="KAI8006212.1"/>
    <property type="molecule type" value="Genomic_DNA"/>
</dbReference>
<keyword evidence="2" id="KW-1185">Reference proteome</keyword>
<evidence type="ECO:0000313" key="1">
    <source>
        <dbReference type="EMBL" id="KAI8006212.1"/>
    </source>
</evidence>
<comment type="caution">
    <text evidence="1">The sequence shown here is derived from an EMBL/GenBank/DDBJ whole genome shotgun (WGS) entry which is preliminary data.</text>
</comment>
<name>A0ACC0GYD8_9ERIC</name>
<gene>
    <name evidence="1" type="ORF">LOK49_LG07G02589</name>
</gene>
<accession>A0ACC0GYD8</accession>
<organism evidence="1 2">
    <name type="scientific">Camellia lanceoleosa</name>
    <dbReference type="NCBI Taxonomy" id="1840588"/>
    <lineage>
        <taxon>Eukaryota</taxon>
        <taxon>Viridiplantae</taxon>
        <taxon>Streptophyta</taxon>
        <taxon>Embryophyta</taxon>
        <taxon>Tracheophyta</taxon>
        <taxon>Spermatophyta</taxon>
        <taxon>Magnoliopsida</taxon>
        <taxon>eudicotyledons</taxon>
        <taxon>Gunneridae</taxon>
        <taxon>Pentapetalae</taxon>
        <taxon>asterids</taxon>
        <taxon>Ericales</taxon>
        <taxon>Theaceae</taxon>
        <taxon>Camellia</taxon>
    </lineage>
</organism>
<dbReference type="Proteomes" id="UP001060215">
    <property type="component" value="Chromosome 7"/>
</dbReference>
<protein>
    <submittedName>
        <fullName evidence="1">2-alkenal reductase (NADP(+)-dependent)</fullName>
    </submittedName>
</protein>
<proteinExistence type="predicted"/>
<sequence>MAVVESKEWYLSAYVSDGLPTSDHLKLRSVNLSLAADSIPDQHVALEILWISVDPYLRSIMSGHDDGLCIPQFQLNQAITAFGIGRVVGTKDNNFAEGDVVVNPLSPIAEYCVASAAFLRKIDTSAGIPLPDYLNSLGLSGFTAWVGIEVLGNLKPGSNVFISAAAGGVGMVAGKLAKLKGCRVVGSTGSDEKVKLLKDEFGYDDAFNYHTETDFDAALSKRFPDGIDIYFENVGGKMLEAVLNNVNKGARIPLCGMISQYNQRWTEREGVRNLLNMVGKEVRMEGFMLGSYMNRFGDFMKEMEGYIKEGKIISKHRIYNGIESFLESFNSMFSSSNVGKVIIQVRP</sequence>
<reference evidence="1 2" key="1">
    <citation type="journal article" date="2022" name="Plant J.">
        <title>Chromosome-level genome of Camellia lanceoleosa provides a valuable resource for understanding genome evolution and self-incompatibility.</title>
        <authorList>
            <person name="Gong W."/>
            <person name="Xiao S."/>
            <person name="Wang L."/>
            <person name="Liao Z."/>
            <person name="Chang Y."/>
            <person name="Mo W."/>
            <person name="Hu G."/>
            <person name="Li W."/>
            <person name="Zhao G."/>
            <person name="Zhu H."/>
            <person name="Hu X."/>
            <person name="Ji K."/>
            <person name="Xiang X."/>
            <person name="Song Q."/>
            <person name="Yuan D."/>
            <person name="Jin S."/>
            <person name="Zhang L."/>
        </authorList>
    </citation>
    <scope>NUCLEOTIDE SEQUENCE [LARGE SCALE GENOMIC DNA]</scope>
    <source>
        <strain evidence="1">SQ_2022a</strain>
    </source>
</reference>